<dbReference type="InterPro" id="IPR010987">
    <property type="entry name" value="Glutathione-S-Trfase_C-like"/>
</dbReference>
<dbReference type="PANTHER" id="PTHR43968:SF8">
    <property type="entry name" value="S-TRANSFERASE, PUTATIVE (AFU_ORTHOLOGUE AFUA_2G00590)-RELATED"/>
    <property type="match status" value="1"/>
</dbReference>
<dbReference type="InterPro" id="IPR036282">
    <property type="entry name" value="Glutathione-S-Trfase_C_sf"/>
</dbReference>
<dbReference type="Proteomes" id="UP000320762">
    <property type="component" value="Unassembled WGS sequence"/>
</dbReference>
<dbReference type="SUPFAM" id="SSF47616">
    <property type="entry name" value="GST C-terminal domain-like"/>
    <property type="match status" value="1"/>
</dbReference>
<dbReference type="AlphaFoldDB" id="A0A550C423"/>
<evidence type="ECO:0000313" key="4">
    <source>
        <dbReference type="EMBL" id="TRM59549.1"/>
    </source>
</evidence>
<accession>A0A550C423</accession>
<dbReference type="PROSITE" id="PS50405">
    <property type="entry name" value="GST_CTER"/>
    <property type="match status" value="1"/>
</dbReference>
<feature type="compositionally biased region" description="Low complexity" evidence="1">
    <location>
        <begin position="78"/>
        <end position="92"/>
    </location>
</feature>
<evidence type="ECO:0000259" key="3">
    <source>
        <dbReference type="PROSITE" id="PS50405"/>
    </source>
</evidence>
<protein>
    <recommendedName>
        <fullName evidence="6">Glutathione S-transferase</fullName>
    </recommendedName>
</protein>
<feature type="domain" description="GST N-terminal" evidence="2">
    <location>
        <begin position="4"/>
        <end position="116"/>
    </location>
</feature>
<organism evidence="4 5">
    <name type="scientific">Schizophyllum amplum</name>
    <dbReference type="NCBI Taxonomy" id="97359"/>
    <lineage>
        <taxon>Eukaryota</taxon>
        <taxon>Fungi</taxon>
        <taxon>Dikarya</taxon>
        <taxon>Basidiomycota</taxon>
        <taxon>Agaricomycotina</taxon>
        <taxon>Agaricomycetes</taxon>
        <taxon>Agaricomycetidae</taxon>
        <taxon>Agaricales</taxon>
        <taxon>Schizophyllaceae</taxon>
        <taxon>Schizophyllum</taxon>
    </lineage>
</organism>
<dbReference type="Gene3D" id="1.20.1050.10">
    <property type="match status" value="1"/>
</dbReference>
<dbReference type="SUPFAM" id="SSF52833">
    <property type="entry name" value="Thioredoxin-like"/>
    <property type="match status" value="1"/>
</dbReference>
<dbReference type="OrthoDB" id="202840at2759"/>
<dbReference type="GO" id="GO:0005737">
    <property type="term" value="C:cytoplasm"/>
    <property type="evidence" value="ECO:0007669"/>
    <property type="project" value="TreeGrafter"/>
</dbReference>
<dbReference type="InterPro" id="IPR036249">
    <property type="entry name" value="Thioredoxin-like_sf"/>
</dbReference>
<dbReference type="STRING" id="97359.A0A550C423"/>
<evidence type="ECO:0000313" key="5">
    <source>
        <dbReference type="Proteomes" id="UP000320762"/>
    </source>
</evidence>
<dbReference type="InterPro" id="IPR004045">
    <property type="entry name" value="Glutathione_S-Trfase_N"/>
</dbReference>
<dbReference type="PANTHER" id="PTHR43968">
    <property type="match status" value="1"/>
</dbReference>
<reference evidence="4 5" key="1">
    <citation type="journal article" date="2019" name="New Phytol.">
        <title>Comparative genomics reveals unique wood-decay strategies and fruiting body development in the Schizophyllaceae.</title>
        <authorList>
            <person name="Almasi E."/>
            <person name="Sahu N."/>
            <person name="Krizsan K."/>
            <person name="Balint B."/>
            <person name="Kovacs G.M."/>
            <person name="Kiss B."/>
            <person name="Cseklye J."/>
            <person name="Drula E."/>
            <person name="Henrissat B."/>
            <person name="Nagy I."/>
            <person name="Chovatia M."/>
            <person name="Adam C."/>
            <person name="LaButti K."/>
            <person name="Lipzen A."/>
            <person name="Riley R."/>
            <person name="Grigoriev I.V."/>
            <person name="Nagy L.G."/>
        </authorList>
    </citation>
    <scope>NUCLEOTIDE SEQUENCE [LARGE SCALE GENOMIC DNA]</scope>
    <source>
        <strain evidence="4 5">NL-1724</strain>
    </source>
</reference>
<name>A0A550C423_9AGAR</name>
<sequence length="238" mass="26473">MVVQLPYIRPRCICPYAHRAEIALAETGLPFKKYEIDLKSKPEWYPQVNPIGQVPAITYGGPDVPPDHPPPTPPNSPNPSSSPSSSMTSPRHPLLPTDPVLRAKARYFAEAFSSRVSAHWYASCLNGEPFDKLFDGLESLQSLLPAEGKYAVGDEYTIADIAVTPFLARLEVALREDVGMFPIGEGPVGYKTLMTGPRFSRLRDYFANLKARESFKKTFDENYFKQAFAVKCGDSRKS</sequence>
<feature type="compositionally biased region" description="Pro residues" evidence="1">
    <location>
        <begin position="63"/>
        <end position="77"/>
    </location>
</feature>
<dbReference type="Gene3D" id="3.40.30.10">
    <property type="entry name" value="Glutaredoxin"/>
    <property type="match status" value="1"/>
</dbReference>
<dbReference type="EMBL" id="VDMD01000027">
    <property type="protein sequence ID" value="TRM59549.1"/>
    <property type="molecule type" value="Genomic_DNA"/>
</dbReference>
<feature type="domain" description="GST C-terminal" evidence="3">
    <location>
        <begin position="98"/>
        <end position="228"/>
    </location>
</feature>
<feature type="region of interest" description="Disordered" evidence="1">
    <location>
        <begin position="56"/>
        <end position="95"/>
    </location>
</feature>
<dbReference type="Pfam" id="PF13409">
    <property type="entry name" value="GST_N_2"/>
    <property type="match status" value="1"/>
</dbReference>
<dbReference type="InterPro" id="IPR050983">
    <property type="entry name" value="GST_Omega/HSP26"/>
</dbReference>
<proteinExistence type="predicted"/>
<evidence type="ECO:0000256" key="1">
    <source>
        <dbReference type="SAM" id="MobiDB-lite"/>
    </source>
</evidence>
<evidence type="ECO:0000259" key="2">
    <source>
        <dbReference type="PROSITE" id="PS50404"/>
    </source>
</evidence>
<evidence type="ECO:0008006" key="6">
    <source>
        <dbReference type="Google" id="ProtNLM"/>
    </source>
</evidence>
<comment type="caution">
    <text evidence="4">The sequence shown here is derived from an EMBL/GenBank/DDBJ whole genome shotgun (WGS) entry which is preliminary data.</text>
</comment>
<dbReference type="PROSITE" id="PS50404">
    <property type="entry name" value="GST_NTER"/>
    <property type="match status" value="1"/>
</dbReference>
<dbReference type="Pfam" id="PF13410">
    <property type="entry name" value="GST_C_2"/>
    <property type="match status" value="1"/>
</dbReference>
<keyword evidence="5" id="KW-1185">Reference proteome</keyword>
<gene>
    <name evidence="4" type="ORF">BD626DRAFT_559498</name>
</gene>